<evidence type="ECO:0000256" key="1">
    <source>
        <dbReference type="SAM" id="SignalP"/>
    </source>
</evidence>
<feature type="chain" id="PRO_5047545676" evidence="1">
    <location>
        <begin position="20"/>
        <end position="169"/>
    </location>
</feature>
<protein>
    <submittedName>
        <fullName evidence="2">Uncharacterized protein</fullName>
    </submittedName>
</protein>
<sequence length="169" mass="17724">MRRLVSGLILLPVLTLVVACERQAVPGAEGPKAAAAAFQHGLSGDVSGYYVPLVPATAGDWTLNRIFVGQPADFAAWEAGGGQGDFAPVRLVVGGIAVRPTAYRVEDDRLRFEGTAEGPGEVVFDGVVDPEALATARRNLGEEGPVVTGTLTVDGQTVRDVRLRWSLGD</sequence>
<organism evidence="2 3">
    <name type="scientific">Brevundimonas vitisensis</name>
    <dbReference type="NCBI Taxonomy" id="2800818"/>
    <lineage>
        <taxon>Bacteria</taxon>
        <taxon>Pseudomonadati</taxon>
        <taxon>Pseudomonadota</taxon>
        <taxon>Alphaproteobacteria</taxon>
        <taxon>Caulobacterales</taxon>
        <taxon>Caulobacteraceae</taxon>
        <taxon>Brevundimonas</taxon>
    </lineage>
</organism>
<dbReference type="Proteomes" id="UP000595448">
    <property type="component" value="Chromosome"/>
</dbReference>
<accession>A0ABX7BLV6</accession>
<keyword evidence="1" id="KW-0732">Signal</keyword>
<reference evidence="2 3" key="1">
    <citation type="submission" date="2021-01" db="EMBL/GenBank/DDBJ databases">
        <title>Brevundimonas vitis sp. nov., an bacterium isolated from grape (Vitis vinifera).</title>
        <authorList>
            <person name="Jiang L."/>
            <person name="Lee J."/>
        </authorList>
    </citation>
    <scope>NUCLEOTIDE SEQUENCE [LARGE SCALE GENOMIC DNA]</scope>
    <source>
        <strain evidence="2 3">GRTSA-9</strain>
    </source>
</reference>
<feature type="signal peptide" evidence="1">
    <location>
        <begin position="1"/>
        <end position="19"/>
    </location>
</feature>
<evidence type="ECO:0000313" key="2">
    <source>
        <dbReference type="EMBL" id="QQQ18415.1"/>
    </source>
</evidence>
<evidence type="ECO:0000313" key="3">
    <source>
        <dbReference type="Proteomes" id="UP000595448"/>
    </source>
</evidence>
<name>A0ABX7BLV6_9CAUL</name>
<dbReference type="PROSITE" id="PS51257">
    <property type="entry name" value="PROKAR_LIPOPROTEIN"/>
    <property type="match status" value="1"/>
</dbReference>
<dbReference type="RefSeq" id="WP_201102786.1">
    <property type="nucleotide sequence ID" value="NZ_CP067977.1"/>
</dbReference>
<proteinExistence type="predicted"/>
<dbReference type="EMBL" id="CP067977">
    <property type="protein sequence ID" value="QQQ18415.1"/>
    <property type="molecule type" value="Genomic_DNA"/>
</dbReference>
<gene>
    <name evidence="2" type="ORF">JIP62_14150</name>
</gene>
<keyword evidence="3" id="KW-1185">Reference proteome</keyword>